<sequence length="224" mass="22927">MTEPAAEHLSSEDRALGEWLAGLARSTGSPGGGAAAAIMLAIAAGLTSMVAGYSRVEDGVLAARLADLTSRASARREDAVRLADEDAAGSKAFGAAFSLPDGAERIDAIRSASVVAAQSSRALGEAALEAIEDLEWLAEHGNRALVADVAVACGAIRAAITGARTNVSFDLASARSAGRTLDDVRADQPELWAAVTRFDEGIRRIDALAARIDGRAAPTDHHGG</sequence>
<keyword evidence="4" id="KW-1185">Reference proteome</keyword>
<dbReference type="AlphaFoldDB" id="A0A4V6RZ03"/>
<keyword evidence="3" id="KW-0378">Hydrolase</keyword>
<evidence type="ECO:0000259" key="2">
    <source>
        <dbReference type="Pfam" id="PF04961"/>
    </source>
</evidence>
<gene>
    <name evidence="3" type="ORF">E6C64_14990</name>
</gene>
<feature type="domain" description="Cyclodeaminase/cyclohydrolase" evidence="2">
    <location>
        <begin position="17"/>
        <end position="173"/>
    </location>
</feature>
<feature type="transmembrane region" description="Helical" evidence="1">
    <location>
        <begin position="33"/>
        <end position="54"/>
    </location>
</feature>
<dbReference type="RefSeq" id="WP_136428276.1">
    <property type="nucleotide sequence ID" value="NZ_SSSM01000005.1"/>
</dbReference>
<name>A0A4V6RZ03_9MICO</name>
<proteinExistence type="predicted"/>
<keyword evidence="1" id="KW-0472">Membrane</keyword>
<accession>A0A4V6RZ03</accession>
<dbReference type="InterPro" id="IPR036178">
    <property type="entry name" value="Formintransfe-cycloase-like_sf"/>
</dbReference>
<keyword evidence="1" id="KW-1133">Transmembrane helix</keyword>
<dbReference type="InterPro" id="IPR007044">
    <property type="entry name" value="Cyclodeamin/CycHdrlase"/>
</dbReference>
<evidence type="ECO:0000256" key="1">
    <source>
        <dbReference type="SAM" id="Phobius"/>
    </source>
</evidence>
<dbReference type="OrthoDB" id="4931985at2"/>
<organism evidence="3 4">
    <name type="scientific">Naasia lichenicola</name>
    <dbReference type="NCBI Taxonomy" id="2565933"/>
    <lineage>
        <taxon>Bacteria</taxon>
        <taxon>Bacillati</taxon>
        <taxon>Actinomycetota</taxon>
        <taxon>Actinomycetes</taxon>
        <taxon>Micrococcales</taxon>
        <taxon>Microbacteriaceae</taxon>
        <taxon>Naasia</taxon>
    </lineage>
</organism>
<dbReference type="Gene3D" id="1.20.120.680">
    <property type="entry name" value="Formiminotetrahydrofolate cyclodeaminase monomer, up-and-down helical bundle"/>
    <property type="match status" value="1"/>
</dbReference>
<dbReference type="Pfam" id="PF04961">
    <property type="entry name" value="FTCD_C"/>
    <property type="match status" value="1"/>
</dbReference>
<protein>
    <submittedName>
        <fullName evidence="3">Cyclodeaminase/cyclohydrolase family protein</fullName>
    </submittedName>
</protein>
<keyword evidence="1" id="KW-0812">Transmembrane</keyword>
<dbReference type="EMBL" id="SSSM01000005">
    <property type="protein sequence ID" value="THG29947.1"/>
    <property type="molecule type" value="Genomic_DNA"/>
</dbReference>
<evidence type="ECO:0000313" key="3">
    <source>
        <dbReference type="EMBL" id="THG29947.1"/>
    </source>
</evidence>
<reference evidence="3 4" key="1">
    <citation type="submission" date="2019-04" db="EMBL/GenBank/DDBJ databases">
        <authorList>
            <person name="Jiang L."/>
        </authorList>
    </citation>
    <scope>NUCLEOTIDE SEQUENCE [LARGE SCALE GENOMIC DNA]</scope>
    <source>
        <strain evidence="3 4">YIM 131853</strain>
    </source>
</reference>
<dbReference type="GO" id="GO:0016787">
    <property type="term" value="F:hydrolase activity"/>
    <property type="evidence" value="ECO:0007669"/>
    <property type="project" value="UniProtKB-KW"/>
</dbReference>
<evidence type="ECO:0000313" key="4">
    <source>
        <dbReference type="Proteomes" id="UP000309133"/>
    </source>
</evidence>
<comment type="caution">
    <text evidence="3">The sequence shown here is derived from an EMBL/GenBank/DDBJ whole genome shotgun (WGS) entry which is preliminary data.</text>
</comment>
<dbReference type="Proteomes" id="UP000309133">
    <property type="component" value="Unassembled WGS sequence"/>
</dbReference>
<dbReference type="SUPFAM" id="SSF101262">
    <property type="entry name" value="Methenyltetrahydrofolate cyclohydrolase-like"/>
    <property type="match status" value="1"/>
</dbReference>